<evidence type="ECO:0000313" key="3">
    <source>
        <dbReference type="Proteomes" id="UP001501326"/>
    </source>
</evidence>
<accession>A0ABP6H5T9</accession>
<organism evidence="2 3">
    <name type="scientific">Pedococcus aerophilus</name>
    <dbReference type="NCBI Taxonomy" id="436356"/>
    <lineage>
        <taxon>Bacteria</taxon>
        <taxon>Bacillati</taxon>
        <taxon>Actinomycetota</taxon>
        <taxon>Actinomycetes</taxon>
        <taxon>Micrococcales</taxon>
        <taxon>Intrasporangiaceae</taxon>
        <taxon>Pedococcus</taxon>
    </lineage>
</organism>
<protein>
    <recommendedName>
        <fullName evidence="4">DUF3592 domain-containing protein</fullName>
    </recommendedName>
</protein>
<evidence type="ECO:0000313" key="2">
    <source>
        <dbReference type="EMBL" id="GAA2737379.1"/>
    </source>
</evidence>
<dbReference type="RefSeq" id="WP_344193737.1">
    <property type="nucleotide sequence ID" value="NZ_BAAARN010000003.1"/>
</dbReference>
<dbReference type="EMBL" id="BAAARN010000003">
    <property type="protein sequence ID" value="GAA2737379.1"/>
    <property type="molecule type" value="Genomic_DNA"/>
</dbReference>
<keyword evidence="1" id="KW-1133">Transmembrane helix</keyword>
<proteinExistence type="predicted"/>
<keyword evidence="1" id="KW-0812">Transmembrane</keyword>
<name>A0ABP6H5T9_9MICO</name>
<sequence length="184" mass="20489">MAIQEWPEHRVRRPWPRWVRRALAGVAVVSLGTAAVGVLSEARWWSQPDEQAVVVGLDDRLGALPTGSRYGCRSTILTEFAVAEPRSGLPGTFSEPTCEGRYAVGSTVTVRRLADDPGEVLLDPSGPWDVARASGWAVVIAAFALALLWLKDTALRLVLLGPIWVWTRLSRRRRDRAADRRRRR</sequence>
<evidence type="ECO:0000256" key="1">
    <source>
        <dbReference type="SAM" id="Phobius"/>
    </source>
</evidence>
<keyword evidence="1" id="KW-0472">Membrane</keyword>
<comment type="caution">
    <text evidence="2">The sequence shown here is derived from an EMBL/GenBank/DDBJ whole genome shotgun (WGS) entry which is preliminary data.</text>
</comment>
<evidence type="ECO:0008006" key="4">
    <source>
        <dbReference type="Google" id="ProtNLM"/>
    </source>
</evidence>
<reference evidence="3" key="1">
    <citation type="journal article" date="2019" name="Int. J. Syst. Evol. Microbiol.">
        <title>The Global Catalogue of Microorganisms (GCM) 10K type strain sequencing project: providing services to taxonomists for standard genome sequencing and annotation.</title>
        <authorList>
            <consortium name="The Broad Institute Genomics Platform"/>
            <consortium name="The Broad Institute Genome Sequencing Center for Infectious Disease"/>
            <person name="Wu L."/>
            <person name="Ma J."/>
        </authorList>
    </citation>
    <scope>NUCLEOTIDE SEQUENCE [LARGE SCALE GENOMIC DNA]</scope>
    <source>
        <strain evidence="3">JCM 16378</strain>
    </source>
</reference>
<keyword evidence="3" id="KW-1185">Reference proteome</keyword>
<gene>
    <name evidence="2" type="ORF">GCM10009867_24290</name>
</gene>
<dbReference type="Proteomes" id="UP001501326">
    <property type="component" value="Unassembled WGS sequence"/>
</dbReference>
<feature type="transmembrane region" description="Helical" evidence="1">
    <location>
        <begin position="21"/>
        <end position="40"/>
    </location>
</feature>
<feature type="transmembrane region" description="Helical" evidence="1">
    <location>
        <begin position="133"/>
        <end position="150"/>
    </location>
</feature>